<keyword evidence="3" id="KW-1185">Reference proteome</keyword>
<dbReference type="AlphaFoldDB" id="A0A2P5BZS0"/>
<evidence type="ECO:0000313" key="2">
    <source>
        <dbReference type="EMBL" id="PON54312.1"/>
    </source>
</evidence>
<dbReference type="EMBL" id="JXTC01000434">
    <property type="protein sequence ID" value="PON54312.1"/>
    <property type="molecule type" value="Genomic_DNA"/>
</dbReference>
<feature type="region of interest" description="Disordered" evidence="1">
    <location>
        <begin position="71"/>
        <end position="94"/>
    </location>
</feature>
<accession>A0A2P5BZS0</accession>
<sequence length="94" mass="10438">MVKLNSKLVLLERKEKDEEQVSGSEEEGEAMEWVSTFLRPLPNITLRAEGFLGPQTAKIDNDGDDRLPLLNQRNIVSKGEAKEGETGSIKEGLL</sequence>
<gene>
    <name evidence="2" type="ORF">TorRG33x02_303090</name>
</gene>
<reference evidence="3" key="1">
    <citation type="submission" date="2016-06" db="EMBL/GenBank/DDBJ databases">
        <title>Parallel loss of symbiosis genes in relatives of nitrogen-fixing non-legume Parasponia.</title>
        <authorList>
            <person name="Van Velzen R."/>
            <person name="Holmer R."/>
            <person name="Bu F."/>
            <person name="Rutten L."/>
            <person name="Van Zeijl A."/>
            <person name="Liu W."/>
            <person name="Santuari L."/>
            <person name="Cao Q."/>
            <person name="Sharma T."/>
            <person name="Shen D."/>
            <person name="Roswanjaya Y."/>
            <person name="Wardhani T."/>
            <person name="Kalhor M.S."/>
            <person name="Jansen J."/>
            <person name="Van den Hoogen J."/>
            <person name="Gungor B."/>
            <person name="Hartog M."/>
            <person name="Hontelez J."/>
            <person name="Verver J."/>
            <person name="Yang W.-C."/>
            <person name="Schijlen E."/>
            <person name="Repin R."/>
            <person name="Schilthuizen M."/>
            <person name="Schranz E."/>
            <person name="Heidstra R."/>
            <person name="Miyata K."/>
            <person name="Fedorova E."/>
            <person name="Kohlen W."/>
            <person name="Bisseling T."/>
            <person name="Smit S."/>
            <person name="Geurts R."/>
        </authorList>
    </citation>
    <scope>NUCLEOTIDE SEQUENCE [LARGE SCALE GENOMIC DNA]</scope>
    <source>
        <strain evidence="3">cv. RG33-2</strain>
    </source>
</reference>
<organism evidence="2 3">
    <name type="scientific">Trema orientale</name>
    <name type="common">Charcoal tree</name>
    <name type="synonym">Celtis orientalis</name>
    <dbReference type="NCBI Taxonomy" id="63057"/>
    <lineage>
        <taxon>Eukaryota</taxon>
        <taxon>Viridiplantae</taxon>
        <taxon>Streptophyta</taxon>
        <taxon>Embryophyta</taxon>
        <taxon>Tracheophyta</taxon>
        <taxon>Spermatophyta</taxon>
        <taxon>Magnoliopsida</taxon>
        <taxon>eudicotyledons</taxon>
        <taxon>Gunneridae</taxon>
        <taxon>Pentapetalae</taxon>
        <taxon>rosids</taxon>
        <taxon>fabids</taxon>
        <taxon>Rosales</taxon>
        <taxon>Cannabaceae</taxon>
        <taxon>Trema</taxon>
    </lineage>
</organism>
<proteinExistence type="predicted"/>
<evidence type="ECO:0000256" key="1">
    <source>
        <dbReference type="SAM" id="MobiDB-lite"/>
    </source>
</evidence>
<protein>
    <submittedName>
        <fullName evidence="2">Uncharacterized protein</fullName>
    </submittedName>
</protein>
<comment type="caution">
    <text evidence="2">The sequence shown here is derived from an EMBL/GenBank/DDBJ whole genome shotgun (WGS) entry which is preliminary data.</text>
</comment>
<dbReference type="Proteomes" id="UP000237000">
    <property type="component" value="Unassembled WGS sequence"/>
</dbReference>
<evidence type="ECO:0000313" key="3">
    <source>
        <dbReference type="Proteomes" id="UP000237000"/>
    </source>
</evidence>
<dbReference type="InParanoid" id="A0A2P5BZS0"/>
<name>A0A2P5BZS0_TREOI</name>